<proteinExistence type="predicted"/>
<dbReference type="Pfam" id="PF07963">
    <property type="entry name" value="N_methyl"/>
    <property type="match status" value="1"/>
</dbReference>
<evidence type="ECO:0000256" key="1">
    <source>
        <dbReference type="ARBA" id="ARBA00004167"/>
    </source>
</evidence>
<evidence type="ECO:0000313" key="8">
    <source>
        <dbReference type="Proteomes" id="UP001219862"/>
    </source>
</evidence>
<gene>
    <name evidence="7" type="ORF">PRZ01_09690</name>
</gene>
<dbReference type="SUPFAM" id="SSF54523">
    <property type="entry name" value="Pili subunits"/>
    <property type="match status" value="1"/>
</dbReference>
<protein>
    <submittedName>
        <fullName evidence="7">Prepilin-type N-terminal cleavage/methylation domain-containing protein</fullName>
    </submittedName>
</protein>
<evidence type="ECO:0000313" key="7">
    <source>
        <dbReference type="EMBL" id="MDC8785462.1"/>
    </source>
</evidence>
<dbReference type="PRINTS" id="PR00885">
    <property type="entry name" value="BCTERIALGSPH"/>
</dbReference>
<evidence type="ECO:0000256" key="4">
    <source>
        <dbReference type="ARBA" id="ARBA00022989"/>
    </source>
</evidence>
<sequence>MPDPGHLNRGFTLIELLVVVALIAIATATVSLALRDPAANQLEREGERLVALFETARVESRTAGVMVQWAPVQASNNNGSDNDEQFRFIGLPGRVELPHRWLGQPLSVEIANGASVRLGPEPMIGAQQVRLHLGSQQITLATDGLSPFEITSSSAQQ</sequence>
<keyword evidence="8" id="KW-1185">Reference proteome</keyword>
<keyword evidence="3 6" id="KW-0812">Transmembrane</keyword>
<feature type="transmembrane region" description="Helical" evidence="6">
    <location>
        <begin position="12"/>
        <end position="34"/>
    </location>
</feature>
<dbReference type="InterPro" id="IPR012902">
    <property type="entry name" value="N_methyl_site"/>
</dbReference>
<reference evidence="7 8" key="1">
    <citation type="submission" date="2022-10" db="EMBL/GenBank/DDBJ databases">
        <title>paucibacter sp. hw8 Genome sequencing.</title>
        <authorList>
            <person name="Park S."/>
        </authorList>
    </citation>
    <scope>NUCLEOTIDE SEQUENCE [LARGE SCALE GENOMIC DNA]</scope>
    <source>
        <strain evidence="8">hw8</strain>
    </source>
</reference>
<dbReference type="EMBL" id="JAQQXS010000007">
    <property type="protein sequence ID" value="MDC8785462.1"/>
    <property type="molecule type" value="Genomic_DNA"/>
</dbReference>
<organism evidence="7 8">
    <name type="scientific">Roseateles koreensis</name>
    <dbReference type="NCBI Taxonomy" id="2987526"/>
    <lineage>
        <taxon>Bacteria</taxon>
        <taxon>Pseudomonadati</taxon>
        <taxon>Pseudomonadota</taxon>
        <taxon>Betaproteobacteria</taxon>
        <taxon>Burkholderiales</taxon>
        <taxon>Sphaerotilaceae</taxon>
        <taxon>Roseateles</taxon>
    </lineage>
</organism>
<keyword evidence="5 6" id="KW-0472">Membrane</keyword>
<evidence type="ECO:0000256" key="6">
    <source>
        <dbReference type="SAM" id="Phobius"/>
    </source>
</evidence>
<dbReference type="Proteomes" id="UP001219862">
    <property type="component" value="Unassembled WGS sequence"/>
</dbReference>
<keyword evidence="2" id="KW-0488">Methylation</keyword>
<evidence type="ECO:0000256" key="2">
    <source>
        <dbReference type="ARBA" id="ARBA00022481"/>
    </source>
</evidence>
<name>A0ABT5KRB3_9BURK</name>
<accession>A0ABT5KRB3</accession>
<evidence type="ECO:0000256" key="5">
    <source>
        <dbReference type="ARBA" id="ARBA00023136"/>
    </source>
</evidence>
<dbReference type="PROSITE" id="PS00409">
    <property type="entry name" value="PROKAR_NTER_METHYL"/>
    <property type="match status" value="1"/>
</dbReference>
<comment type="subcellular location">
    <subcellularLocation>
        <location evidence="1">Membrane</location>
        <topology evidence="1">Single-pass membrane protein</topology>
    </subcellularLocation>
</comment>
<dbReference type="RefSeq" id="WP_273596575.1">
    <property type="nucleotide sequence ID" value="NZ_JAQQXS010000007.1"/>
</dbReference>
<keyword evidence="4 6" id="KW-1133">Transmembrane helix</keyword>
<dbReference type="NCBIfam" id="TIGR02532">
    <property type="entry name" value="IV_pilin_GFxxxE"/>
    <property type="match status" value="1"/>
</dbReference>
<dbReference type="Gene3D" id="3.30.700.10">
    <property type="entry name" value="Glycoprotein, Type 4 Pilin"/>
    <property type="match status" value="1"/>
</dbReference>
<comment type="caution">
    <text evidence="7">The sequence shown here is derived from an EMBL/GenBank/DDBJ whole genome shotgun (WGS) entry which is preliminary data.</text>
</comment>
<dbReference type="InterPro" id="IPR002416">
    <property type="entry name" value="T2SS_protein-GspH"/>
</dbReference>
<dbReference type="InterPro" id="IPR045584">
    <property type="entry name" value="Pilin-like"/>
</dbReference>
<evidence type="ECO:0000256" key="3">
    <source>
        <dbReference type="ARBA" id="ARBA00022692"/>
    </source>
</evidence>